<feature type="transmembrane region" description="Helical" evidence="2">
    <location>
        <begin position="398"/>
        <end position="423"/>
    </location>
</feature>
<comment type="caution">
    <text evidence="3">The sequence shown here is derived from an EMBL/GenBank/DDBJ whole genome shotgun (WGS) entry which is preliminary data.</text>
</comment>
<evidence type="ECO:0000256" key="1">
    <source>
        <dbReference type="SAM" id="MobiDB-lite"/>
    </source>
</evidence>
<evidence type="ECO:0008006" key="5">
    <source>
        <dbReference type="Google" id="ProtNLM"/>
    </source>
</evidence>
<dbReference type="Proteomes" id="UP001501074">
    <property type="component" value="Unassembled WGS sequence"/>
</dbReference>
<keyword evidence="2" id="KW-0472">Membrane</keyword>
<evidence type="ECO:0000313" key="3">
    <source>
        <dbReference type="EMBL" id="GAA3638189.1"/>
    </source>
</evidence>
<feature type="transmembrane region" description="Helical" evidence="2">
    <location>
        <begin position="293"/>
        <end position="318"/>
    </location>
</feature>
<dbReference type="RefSeq" id="WP_231481489.1">
    <property type="nucleotide sequence ID" value="NZ_BAAAZO010000012.1"/>
</dbReference>
<feature type="transmembrane region" description="Helical" evidence="2">
    <location>
        <begin position="179"/>
        <end position="196"/>
    </location>
</feature>
<evidence type="ECO:0000256" key="2">
    <source>
        <dbReference type="SAM" id="Phobius"/>
    </source>
</evidence>
<evidence type="ECO:0000313" key="4">
    <source>
        <dbReference type="Proteomes" id="UP001501074"/>
    </source>
</evidence>
<accession>A0ABP7AR50</accession>
<keyword evidence="2" id="KW-0812">Transmembrane</keyword>
<dbReference type="InterPro" id="IPR012507">
    <property type="entry name" value="YibE_F"/>
</dbReference>
<feature type="region of interest" description="Disordered" evidence="1">
    <location>
        <begin position="447"/>
        <end position="564"/>
    </location>
</feature>
<dbReference type="Pfam" id="PF07907">
    <property type="entry name" value="YibE_F"/>
    <property type="match status" value="1"/>
</dbReference>
<feature type="transmembrane region" description="Helical" evidence="2">
    <location>
        <begin position="21"/>
        <end position="43"/>
    </location>
</feature>
<feature type="compositionally biased region" description="Gly residues" evidence="1">
    <location>
        <begin position="447"/>
        <end position="461"/>
    </location>
</feature>
<keyword evidence="2" id="KW-1133">Transmembrane helix</keyword>
<keyword evidence="4" id="KW-1185">Reference proteome</keyword>
<dbReference type="PANTHER" id="PTHR41771:SF1">
    <property type="entry name" value="MEMBRANE PROTEIN"/>
    <property type="match status" value="1"/>
</dbReference>
<feature type="transmembrane region" description="Helical" evidence="2">
    <location>
        <begin position="255"/>
        <end position="273"/>
    </location>
</feature>
<organism evidence="3 4">
    <name type="scientific">Kineosporia mesophila</name>
    <dbReference type="NCBI Taxonomy" id="566012"/>
    <lineage>
        <taxon>Bacteria</taxon>
        <taxon>Bacillati</taxon>
        <taxon>Actinomycetota</taxon>
        <taxon>Actinomycetes</taxon>
        <taxon>Kineosporiales</taxon>
        <taxon>Kineosporiaceae</taxon>
        <taxon>Kineosporia</taxon>
    </lineage>
</organism>
<feature type="transmembrane region" description="Helical" evidence="2">
    <location>
        <begin position="359"/>
        <end position="378"/>
    </location>
</feature>
<protein>
    <recommendedName>
        <fullName evidence="5">YibE/F family protein</fullName>
    </recommendedName>
</protein>
<feature type="transmembrane region" description="Helical" evidence="2">
    <location>
        <begin position="229"/>
        <end position="248"/>
    </location>
</feature>
<feature type="transmembrane region" description="Helical" evidence="2">
    <location>
        <begin position="203"/>
        <end position="223"/>
    </location>
</feature>
<proteinExistence type="predicted"/>
<dbReference type="PANTHER" id="PTHR41771">
    <property type="entry name" value="MEMBRANE PROTEIN-RELATED"/>
    <property type="match status" value="1"/>
</dbReference>
<gene>
    <name evidence="3" type="ORF">GCM10022223_66430</name>
</gene>
<sequence>MGSHHVHGAGGEDFAVGRRALAWLLAVLVPLLVATVVGMVMLWPSSTPPVARQVTTAGDVSQDVYGAKVVSTSAQECEGSSGDRLPDGSIPATVLCASAAVQISSGPDEGESVTVQIPAQVYRAGVSPGDSIQVARYPGSLLSGEDSGDAADTGADVGTTPPAALPDGTVYAWNDFSRGFPLVLLAVAFSVLVVAVGRLRGLAAVIGLGLGYLAVVKFMLPALRLGENPVAVALIGSVAVMTVVLYLAHGVSAKTTAALLGTIFGLALTAGLADWASTVGHLNGLSSEENYTLAQLTGSSDLSGVILCGIIMAGLGVLNDVTITQASAVWEVRAHAPQLGFGKLFVSGMRVGRDHLASTVYTIAFAYAGAALPTLILIDLYHQPLGQVLTSGQIAEEIVRTLVGAIGLVLAIPLTTGVAAAVVASSPGAGGVSVGGVSVGSVGIGSSGSGAPGSGVSGSGVSGSRLSESGALEPGKWNGSRSGRRRRDDANDYRAAPSREPGADRSAAPYSGAQGSGGHEFGGHEPGVQEPGGQKSGGWDSDGWDSGGWDSGGWESPGREPGNP</sequence>
<dbReference type="EMBL" id="BAAAZO010000012">
    <property type="protein sequence ID" value="GAA3638189.1"/>
    <property type="molecule type" value="Genomic_DNA"/>
</dbReference>
<reference evidence="4" key="1">
    <citation type="journal article" date="2019" name="Int. J. Syst. Evol. Microbiol.">
        <title>The Global Catalogue of Microorganisms (GCM) 10K type strain sequencing project: providing services to taxonomists for standard genome sequencing and annotation.</title>
        <authorList>
            <consortium name="The Broad Institute Genomics Platform"/>
            <consortium name="The Broad Institute Genome Sequencing Center for Infectious Disease"/>
            <person name="Wu L."/>
            <person name="Ma J."/>
        </authorList>
    </citation>
    <scope>NUCLEOTIDE SEQUENCE [LARGE SCALE GENOMIC DNA]</scope>
    <source>
        <strain evidence="4">JCM 16902</strain>
    </source>
</reference>
<name>A0ABP7AR50_9ACTN</name>